<organism evidence="1 2">
    <name type="scientific">Naganishia friedmannii</name>
    <dbReference type="NCBI Taxonomy" id="89922"/>
    <lineage>
        <taxon>Eukaryota</taxon>
        <taxon>Fungi</taxon>
        <taxon>Dikarya</taxon>
        <taxon>Basidiomycota</taxon>
        <taxon>Agaricomycotina</taxon>
        <taxon>Tremellomycetes</taxon>
        <taxon>Filobasidiales</taxon>
        <taxon>Filobasidiaceae</taxon>
        <taxon>Naganishia</taxon>
    </lineage>
</organism>
<name>A0ACC2V3U8_9TREE</name>
<accession>A0ACC2V3U8</accession>
<dbReference type="Proteomes" id="UP001227268">
    <property type="component" value="Unassembled WGS sequence"/>
</dbReference>
<sequence length="1603" mass="168489">MSKPTQPPAASGGKPAARALTGSKWALGPPQLSQPASATASPLQSPNPNKEKLATSDSATTSAPPSARQSQAGQARKAAAPAAAAAASKAVNIPSPPTAASTPAKNPALNFGTIDNPESTISSSPATKLTTGAHLGEGEKVKSFGSVAAAAAAQTPAVATPAPTTEKLAQVNGNKSAPATESAAAPAPAQTKPKFDPHKMFQKAPAATPSPAPSAPTAASISPAPVAPIALASPAPVPQQQNPYAQMQAAQMQPGQGGIPQSRGYTAQGLPMSNAPSFSPSGAQQNGINSQPRGGPHRSPIMNHSQPGQFNASSGAFQPAGGPGVRPPRQTNQQMGGRGMYAPQGIPGQQQYPGMAQAFSPYGYSPYPAHDFNPGYQYQQQQHYPGQPGGPSAQSPSMGRPALHNAHSGSFGSNASGLPPLAGVTSPMSPQIAPGTPQQAPRTPSLFSPGAAAFSPGAQAFTPGGSVPFIPAKARAVPVKITRDDGTAVDLSNVAKTVKSTGPTAAAIAAAASIAATASPKPTGAIPMAVRIESPVQREIRQKELEEEKKRKEQDEREERERKERKDKKEKEDEEREQKQVEEKKADDQAQADKETKQAEAEADKKVADDAAEKKASQDATVAAEKKLAEDKASAAAEKKATEDAAEKKEQEEKQAAESAKAQPEPEASVSVSEAPSNPSAIAGLPSKPSTEVLEKAHLSAPDVSGKASASPSPMASPAISHATLPAKPEVAASEQTSAPRENGISSTETDSPAFGLALKTAKVIEDIRAITYSNGINPAMPALNESAPAGKYRYDREFMLQFGNVCKDRVPVETSLDSLGIDPRTAVKVDFARGGSQRGGPRGQGGARGGPGNMAGGGMGNFGRGPPGGPGAMGPIGGGGSYTSRPGQTSEERLARSNTGIGAAFGAARNSQGGISRTTSQAGPMGSSMQGSMRNAGDRARSTRGKPRGGEGRQPFQAPLDPNVAPLEASANRWTPAVQSRRPGQLDENSPEFVERKVKGLLNKLTAEKFDSISNQILEWANKSVNETDGQTLRLVIKLIFEKAKDEQFWSSMYAKLCRKLWQDINPDVQDAEMTGADGKPLSGGLLFRKYLLNRCQEDFEKGWKQKADASAAAKEKAADDQLKKAAHDAAVEAGKETEEFKFSDEYYAEQAAKRQGLGLVKFVGELFKLEMLSTRVIHACIVKLLANVVDPDEEDVESLCQLLTTVGAKLEAQPKMSQQVGLYMQRMDDLRNSEHLSSRIRFMVQDVMELQRNKWQERNAKGPTGAMTIDQVHAQARQEAEASRIATASAMSRNESRGGSRRGQERGGFGGHGGDNWTNVSNKLPAKPADMSAFGKIQAGAGPTSFGPNSIFGKKKGGKASGDTTPPLISRTPSSNMFSALEGHDNAADPASPPTDGAPQQRKRLQLTPRTVDLEQPSTESTEQEKADDSNGADAAGDVDNSDELSEEAIDRKIKNDVEELWGLKDIGGTRKPSDIVEYFESLPESARAKLGKKLVDDVFRISKQKDTDVVVEGFKLAIEQDVFTSSQAKEGLMPSVELLDDLSVDIPLAYDFTAQLMAAVKLSPSEVEALGDAIESFGEPKITPKDKLLRSFEKISTSAQ</sequence>
<evidence type="ECO:0000313" key="1">
    <source>
        <dbReference type="EMBL" id="KAJ9094030.1"/>
    </source>
</evidence>
<reference evidence="1" key="1">
    <citation type="submission" date="2023-04" db="EMBL/GenBank/DDBJ databases">
        <title>Draft Genome sequencing of Naganishia species isolated from polar environments using Oxford Nanopore Technology.</title>
        <authorList>
            <person name="Leo P."/>
            <person name="Venkateswaran K."/>
        </authorList>
    </citation>
    <scope>NUCLEOTIDE SEQUENCE</scope>
    <source>
        <strain evidence="1">MNA-CCFEE 5423</strain>
    </source>
</reference>
<keyword evidence="2" id="KW-1185">Reference proteome</keyword>
<proteinExistence type="predicted"/>
<dbReference type="EMBL" id="JASBWT010000027">
    <property type="protein sequence ID" value="KAJ9094030.1"/>
    <property type="molecule type" value="Genomic_DNA"/>
</dbReference>
<protein>
    <submittedName>
        <fullName evidence="1">Uncharacterized protein</fullName>
    </submittedName>
</protein>
<comment type="caution">
    <text evidence="1">The sequence shown here is derived from an EMBL/GenBank/DDBJ whole genome shotgun (WGS) entry which is preliminary data.</text>
</comment>
<evidence type="ECO:0000313" key="2">
    <source>
        <dbReference type="Proteomes" id="UP001227268"/>
    </source>
</evidence>
<gene>
    <name evidence="1" type="ORF">QFC21_006131</name>
</gene>